<keyword evidence="3" id="KW-1185">Reference proteome</keyword>
<dbReference type="InterPro" id="IPR012677">
    <property type="entry name" value="Nucleotide-bd_a/b_plait_sf"/>
</dbReference>
<evidence type="ECO:0000313" key="2">
    <source>
        <dbReference type="EnsemblMetazoa" id="SMAR011436-PA"/>
    </source>
</evidence>
<dbReference type="Gene3D" id="3.30.70.330">
    <property type="match status" value="1"/>
</dbReference>
<organism evidence="2 3">
    <name type="scientific">Strigamia maritima</name>
    <name type="common">European centipede</name>
    <name type="synonym">Geophilus maritimus</name>
    <dbReference type="NCBI Taxonomy" id="126957"/>
    <lineage>
        <taxon>Eukaryota</taxon>
        <taxon>Metazoa</taxon>
        <taxon>Ecdysozoa</taxon>
        <taxon>Arthropoda</taxon>
        <taxon>Myriapoda</taxon>
        <taxon>Chilopoda</taxon>
        <taxon>Pleurostigmophora</taxon>
        <taxon>Geophilomorpha</taxon>
        <taxon>Linotaeniidae</taxon>
        <taxon>Strigamia</taxon>
    </lineage>
</organism>
<comment type="similarity">
    <text evidence="1">Belongs to the RCAN family.</text>
</comment>
<dbReference type="GO" id="GO:0005634">
    <property type="term" value="C:nucleus"/>
    <property type="evidence" value="ECO:0007669"/>
    <property type="project" value="TreeGrafter"/>
</dbReference>
<dbReference type="GO" id="GO:0019722">
    <property type="term" value="P:calcium-mediated signaling"/>
    <property type="evidence" value="ECO:0007669"/>
    <property type="project" value="InterPro"/>
</dbReference>
<dbReference type="OMA" id="DTHEIHP"/>
<dbReference type="EnsemblMetazoa" id="SMAR011436-RA">
    <property type="protein sequence ID" value="SMAR011436-PA"/>
    <property type="gene ID" value="SMAR011436"/>
</dbReference>
<dbReference type="PANTHER" id="PTHR10300:SF14">
    <property type="entry name" value="PROTEIN SARAH"/>
    <property type="match status" value="1"/>
</dbReference>
<proteinExistence type="inferred from homology"/>
<dbReference type="GO" id="GO:0007617">
    <property type="term" value="P:mating behavior"/>
    <property type="evidence" value="ECO:0007669"/>
    <property type="project" value="UniProtKB-ARBA"/>
</dbReference>
<dbReference type="InterPro" id="IPR006931">
    <property type="entry name" value="Calcipressin"/>
</dbReference>
<dbReference type="GO" id="GO:0003676">
    <property type="term" value="F:nucleic acid binding"/>
    <property type="evidence" value="ECO:0007669"/>
    <property type="project" value="InterPro"/>
</dbReference>
<evidence type="ECO:0000256" key="1">
    <source>
        <dbReference type="ARBA" id="ARBA00008209"/>
    </source>
</evidence>
<dbReference type="Proteomes" id="UP000014500">
    <property type="component" value="Unassembled WGS sequence"/>
</dbReference>
<dbReference type="SUPFAM" id="SSF54928">
    <property type="entry name" value="RNA-binding domain, RBD"/>
    <property type="match status" value="1"/>
</dbReference>
<dbReference type="AlphaFoldDB" id="T1JCC6"/>
<dbReference type="PhylomeDB" id="T1JCC6"/>
<dbReference type="EMBL" id="JH432064">
    <property type="status" value="NOT_ANNOTATED_CDS"/>
    <property type="molecule type" value="Genomic_DNA"/>
</dbReference>
<dbReference type="Pfam" id="PF04847">
    <property type="entry name" value="Calcipressin"/>
    <property type="match status" value="1"/>
</dbReference>
<evidence type="ECO:0000313" key="3">
    <source>
        <dbReference type="Proteomes" id="UP000014500"/>
    </source>
</evidence>
<name>T1JCC6_STRMM</name>
<reference evidence="3" key="1">
    <citation type="submission" date="2011-05" db="EMBL/GenBank/DDBJ databases">
        <authorList>
            <person name="Richards S.R."/>
            <person name="Qu J."/>
            <person name="Jiang H."/>
            <person name="Jhangiani S.N."/>
            <person name="Agravi P."/>
            <person name="Goodspeed R."/>
            <person name="Gross S."/>
            <person name="Mandapat C."/>
            <person name="Jackson L."/>
            <person name="Mathew T."/>
            <person name="Pu L."/>
            <person name="Thornton R."/>
            <person name="Saada N."/>
            <person name="Wilczek-Boney K.B."/>
            <person name="Lee S."/>
            <person name="Kovar C."/>
            <person name="Wu Y."/>
            <person name="Scherer S.E."/>
            <person name="Worley K.C."/>
            <person name="Muzny D.M."/>
            <person name="Gibbs R."/>
        </authorList>
    </citation>
    <scope>NUCLEOTIDE SEQUENCE</scope>
    <source>
        <strain evidence="3">Brora</strain>
    </source>
</reference>
<reference evidence="2" key="2">
    <citation type="submission" date="2015-02" db="UniProtKB">
        <authorList>
            <consortium name="EnsemblMetazoa"/>
        </authorList>
    </citation>
    <scope>IDENTIFICATION</scope>
</reference>
<dbReference type="CDD" id="cd12434">
    <property type="entry name" value="RRM_RCAN_like"/>
    <property type="match status" value="1"/>
</dbReference>
<dbReference type="HOGENOM" id="CLU_076190_2_1_1"/>
<accession>T1JCC6</accession>
<dbReference type="GO" id="GO:0005737">
    <property type="term" value="C:cytoplasm"/>
    <property type="evidence" value="ECO:0007669"/>
    <property type="project" value="TreeGrafter"/>
</dbReference>
<dbReference type="InterPro" id="IPR035979">
    <property type="entry name" value="RBD_domain_sf"/>
</dbReference>
<dbReference type="STRING" id="126957.T1JCC6"/>
<dbReference type="FunFam" id="3.30.70.330:FF:000092">
    <property type="entry name" value="Calcipressin-2 isoform 2"/>
    <property type="match status" value="1"/>
</dbReference>
<dbReference type="eggNOG" id="KOG4019">
    <property type="taxonomic scope" value="Eukaryota"/>
</dbReference>
<dbReference type="PANTHER" id="PTHR10300">
    <property type="entry name" value="CALCIPRESSIN"/>
    <property type="match status" value="1"/>
</dbReference>
<sequence length="215" mass="24191">MRCNGRYFAKIDGNTDGAIHQTDNNVDMFHDGEETANLPTSLIVTNLDDRVYDNDVDKKNFESLFEQYSEATFQYFKSFRRARITFRFARIAATARTQLHQADVCDKIINCYFAQPISLKDASKDPYLQPPKPDKQFLISPPASPPVGWEPVHEAQPMINYDLLSAVVNMTPGVSQELHPSSESQPGIVIHPCEDLQGCRGTKLVIQQTACPARI</sequence>
<dbReference type="GO" id="GO:0008597">
    <property type="term" value="F:calcium-dependent protein serine/threonine phosphatase regulator activity"/>
    <property type="evidence" value="ECO:0007669"/>
    <property type="project" value="TreeGrafter"/>
</dbReference>
<protein>
    <submittedName>
        <fullName evidence="2">Uncharacterized protein</fullName>
    </submittedName>
</protein>